<accession>A0A7M2SV35</accession>
<dbReference type="KEGG" id="sfeu:IM697_18485"/>
<reference evidence="2 3" key="1">
    <citation type="submission" date="2020-10" db="EMBL/GenBank/DDBJ databases">
        <title>Streptomyces ferrugineus complate genome analysis.</title>
        <authorList>
            <person name="Anwar N."/>
        </authorList>
    </citation>
    <scope>NUCLEOTIDE SEQUENCE [LARGE SCALE GENOMIC DNA]</scope>
    <source>
        <strain evidence="2 3">CCTCC AA2014009</strain>
    </source>
</reference>
<keyword evidence="2" id="KW-0436">Ligase</keyword>
<sequence>MWRTEDTVRLQTRSGRDATAVWMDLALAGMQLPAGVVLDGEAIVYIAGRIDFGAAQSRANSTPARARVLAERHPGHYFVFDVLRHPAHGDTRGWSYVRRRALLEHLLEEYGMGPPIQAVPTTTDVELARAWCEALQPQGVEGLVIKVGASTYRGGSRQWRKVRHAETVDAKVVGHTGPASRPRALAVRLPDGRIALSQALKAAPSAQMAPFLEGAGPGRQARTGGGDRYRAVDVDAVVEVLAGTTRHAVVTVTRVR</sequence>
<dbReference type="InterPro" id="IPR012310">
    <property type="entry name" value="DNA_ligase_ATP-dep_cent"/>
</dbReference>
<dbReference type="Gene3D" id="3.30.470.30">
    <property type="entry name" value="DNA ligase/mRNA capping enzyme"/>
    <property type="match status" value="1"/>
</dbReference>
<organism evidence="2 3">
    <name type="scientific">Streptomyces ferrugineus</name>
    <dbReference type="NCBI Taxonomy" id="1413221"/>
    <lineage>
        <taxon>Bacteria</taxon>
        <taxon>Bacillati</taxon>
        <taxon>Actinomycetota</taxon>
        <taxon>Actinomycetes</taxon>
        <taxon>Kitasatosporales</taxon>
        <taxon>Streptomycetaceae</taxon>
        <taxon>Streptomyces</taxon>
    </lineage>
</organism>
<dbReference type="AlphaFoldDB" id="A0A7M2SV35"/>
<dbReference type="GO" id="GO:0003910">
    <property type="term" value="F:DNA ligase (ATP) activity"/>
    <property type="evidence" value="ECO:0007669"/>
    <property type="project" value="InterPro"/>
</dbReference>
<dbReference type="GO" id="GO:0006310">
    <property type="term" value="P:DNA recombination"/>
    <property type="evidence" value="ECO:0007669"/>
    <property type="project" value="InterPro"/>
</dbReference>
<name>A0A7M2SV35_9ACTN</name>
<evidence type="ECO:0000313" key="2">
    <source>
        <dbReference type="EMBL" id="QOV40210.1"/>
    </source>
</evidence>
<protein>
    <submittedName>
        <fullName evidence="2">DNA ligase</fullName>
    </submittedName>
</protein>
<evidence type="ECO:0000313" key="3">
    <source>
        <dbReference type="Proteomes" id="UP000594205"/>
    </source>
</evidence>
<dbReference type="GO" id="GO:0006281">
    <property type="term" value="P:DNA repair"/>
    <property type="evidence" value="ECO:0007669"/>
    <property type="project" value="InterPro"/>
</dbReference>
<feature type="domain" description="ATP-dependent DNA ligase family profile" evidence="1">
    <location>
        <begin position="4"/>
        <end position="162"/>
    </location>
</feature>
<dbReference type="Pfam" id="PF01068">
    <property type="entry name" value="DNA_ligase_A_M"/>
    <property type="match status" value="1"/>
</dbReference>
<dbReference type="Proteomes" id="UP000594205">
    <property type="component" value="Chromosome"/>
</dbReference>
<evidence type="ECO:0000259" key="1">
    <source>
        <dbReference type="Pfam" id="PF01068"/>
    </source>
</evidence>
<dbReference type="Gene3D" id="3.30.1490.70">
    <property type="match status" value="1"/>
</dbReference>
<gene>
    <name evidence="2" type="ORF">IM697_18485</name>
</gene>
<dbReference type="GO" id="GO:0005524">
    <property type="term" value="F:ATP binding"/>
    <property type="evidence" value="ECO:0007669"/>
    <property type="project" value="InterPro"/>
</dbReference>
<dbReference type="SUPFAM" id="SSF56091">
    <property type="entry name" value="DNA ligase/mRNA capping enzyme, catalytic domain"/>
    <property type="match status" value="1"/>
</dbReference>
<dbReference type="RefSeq" id="WP_194048797.1">
    <property type="nucleotide sequence ID" value="NZ_CP063373.1"/>
</dbReference>
<dbReference type="EMBL" id="CP063373">
    <property type="protein sequence ID" value="QOV40210.1"/>
    <property type="molecule type" value="Genomic_DNA"/>
</dbReference>
<proteinExistence type="predicted"/>
<keyword evidence="3" id="KW-1185">Reference proteome</keyword>